<feature type="domain" description="ABC transporter" evidence="4">
    <location>
        <begin position="2"/>
        <end position="225"/>
    </location>
</feature>
<organism evidence="5 6">
    <name type="scientific">Guptibacillus hwajinpoensis</name>
    <dbReference type="NCBI Taxonomy" id="208199"/>
    <lineage>
        <taxon>Bacteria</taxon>
        <taxon>Bacillati</taxon>
        <taxon>Bacillota</taxon>
        <taxon>Bacilli</taxon>
        <taxon>Bacillales</taxon>
        <taxon>Guptibacillaceae</taxon>
        <taxon>Guptibacillus</taxon>
    </lineage>
</organism>
<dbReference type="RefSeq" id="WP_160919688.1">
    <property type="nucleotide sequence ID" value="NZ_WMEY01000003.1"/>
</dbReference>
<proteinExistence type="predicted"/>
<name>A0A845F0K2_9BACL</name>
<dbReference type="InterPro" id="IPR003593">
    <property type="entry name" value="AAA+_ATPase"/>
</dbReference>
<dbReference type="InterPro" id="IPR027417">
    <property type="entry name" value="P-loop_NTPase"/>
</dbReference>
<keyword evidence="1" id="KW-0813">Transport</keyword>
<keyword evidence="3 5" id="KW-0067">ATP-binding</keyword>
<sequence length="299" mass="34226">MIEVNGIEKSFGNNNIIRDVSFSVKAGSIYGLLGSNGAGKTTIMRMIAGILRQDKGGIYVLNEQVDVSIKQRMVFIPDILYFLPQYTMRQLANYYASFYENWDEERYKNLTNLFHIDENKKVSHFSKGLQRQVIFILSLSVKPDVLILDEPFDGLDAVVRKKVRSLIIQDVAEREMSVLLSSHNLREVEEICDHVGILHQGEILLERDLDELKEDVHKVQVAFKDSGERLIAASDLEILYKEKRGSVLLLIVKGDERKVMNDIEKFGPVLMDRLPLTLEEIFIYEMEGVGYAIENIILI</sequence>
<comment type="caution">
    <text evidence="5">The sequence shown here is derived from an EMBL/GenBank/DDBJ whole genome shotgun (WGS) entry which is preliminary data.</text>
</comment>
<dbReference type="Proteomes" id="UP000447833">
    <property type="component" value="Unassembled WGS sequence"/>
</dbReference>
<dbReference type="InterPro" id="IPR003439">
    <property type="entry name" value="ABC_transporter-like_ATP-bd"/>
</dbReference>
<dbReference type="PANTHER" id="PTHR42939">
    <property type="entry name" value="ABC TRANSPORTER ATP-BINDING PROTEIN ALBC-RELATED"/>
    <property type="match status" value="1"/>
</dbReference>
<dbReference type="EMBL" id="WMEY01000003">
    <property type="protein sequence ID" value="MYL64274.1"/>
    <property type="molecule type" value="Genomic_DNA"/>
</dbReference>
<accession>A0A845F0K2</accession>
<evidence type="ECO:0000313" key="6">
    <source>
        <dbReference type="Proteomes" id="UP000447833"/>
    </source>
</evidence>
<evidence type="ECO:0000313" key="5">
    <source>
        <dbReference type="EMBL" id="MYL64274.1"/>
    </source>
</evidence>
<dbReference type="Pfam" id="PF00005">
    <property type="entry name" value="ABC_tran"/>
    <property type="match status" value="1"/>
</dbReference>
<dbReference type="AlphaFoldDB" id="A0A845F0K2"/>
<dbReference type="GO" id="GO:0005524">
    <property type="term" value="F:ATP binding"/>
    <property type="evidence" value="ECO:0007669"/>
    <property type="project" value="UniProtKB-KW"/>
</dbReference>
<dbReference type="SMART" id="SM00382">
    <property type="entry name" value="AAA"/>
    <property type="match status" value="1"/>
</dbReference>
<dbReference type="SUPFAM" id="SSF52540">
    <property type="entry name" value="P-loop containing nucleoside triphosphate hydrolases"/>
    <property type="match status" value="1"/>
</dbReference>
<dbReference type="GO" id="GO:0016887">
    <property type="term" value="F:ATP hydrolysis activity"/>
    <property type="evidence" value="ECO:0007669"/>
    <property type="project" value="InterPro"/>
</dbReference>
<evidence type="ECO:0000256" key="3">
    <source>
        <dbReference type="ARBA" id="ARBA00022840"/>
    </source>
</evidence>
<dbReference type="PANTHER" id="PTHR42939:SF1">
    <property type="entry name" value="ABC TRANSPORTER ATP-BINDING PROTEIN ALBC-RELATED"/>
    <property type="match status" value="1"/>
</dbReference>
<evidence type="ECO:0000256" key="2">
    <source>
        <dbReference type="ARBA" id="ARBA00022741"/>
    </source>
</evidence>
<dbReference type="CDD" id="cd03230">
    <property type="entry name" value="ABC_DR_subfamily_A"/>
    <property type="match status" value="1"/>
</dbReference>
<dbReference type="PROSITE" id="PS50893">
    <property type="entry name" value="ABC_TRANSPORTER_2"/>
    <property type="match status" value="1"/>
</dbReference>
<gene>
    <name evidence="5" type="ORF">GLW07_13025</name>
</gene>
<evidence type="ECO:0000259" key="4">
    <source>
        <dbReference type="PROSITE" id="PS50893"/>
    </source>
</evidence>
<keyword evidence="2" id="KW-0547">Nucleotide-binding</keyword>
<dbReference type="InterPro" id="IPR051782">
    <property type="entry name" value="ABC_Transporter_VariousFunc"/>
</dbReference>
<dbReference type="Gene3D" id="3.40.50.300">
    <property type="entry name" value="P-loop containing nucleotide triphosphate hydrolases"/>
    <property type="match status" value="1"/>
</dbReference>
<evidence type="ECO:0000256" key="1">
    <source>
        <dbReference type="ARBA" id="ARBA00022448"/>
    </source>
</evidence>
<reference evidence="5 6" key="1">
    <citation type="submission" date="2019-11" db="EMBL/GenBank/DDBJ databases">
        <title>Genome sequences of 17 halophilic strains isolated from different environments.</title>
        <authorList>
            <person name="Furrow R.E."/>
        </authorList>
    </citation>
    <scope>NUCLEOTIDE SEQUENCE [LARGE SCALE GENOMIC DNA]</scope>
    <source>
        <strain evidence="5 6">22506_14_FS</strain>
    </source>
</reference>
<protein>
    <submittedName>
        <fullName evidence="5">ATP-binding cassette domain-containing protein</fullName>
    </submittedName>
</protein>